<evidence type="ECO:0000313" key="2">
    <source>
        <dbReference type="EMBL" id="MBT0995449.1"/>
    </source>
</evidence>
<evidence type="ECO:0000256" key="1">
    <source>
        <dbReference type="SAM" id="Phobius"/>
    </source>
</evidence>
<name>A0ABS5U236_9CELL</name>
<keyword evidence="3" id="KW-1185">Reference proteome</keyword>
<keyword evidence="1" id="KW-0812">Transmembrane</keyword>
<keyword evidence="1" id="KW-0472">Membrane</keyword>
<dbReference type="RefSeq" id="WP_214352408.1">
    <property type="nucleotide sequence ID" value="NZ_JAHBOH010000002.1"/>
</dbReference>
<evidence type="ECO:0000313" key="3">
    <source>
        <dbReference type="Proteomes" id="UP000722125"/>
    </source>
</evidence>
<dbReference type="EMBL" id="JAHBOH010000002">
    <property type="protein sequence ID" value="MBT0995449.1"/>
    <property type="molecule type" value="Genomic_DNA"/>
</dbReference>
<feature type="transmembrane region" description="Helical" evidence="1">
    <location>
        <begin position="22"/>
        <end position="43"/>
    </location>
</feature>
<sequence>MSADGTPRRKRRPAITLTVSELAWAVLMVVIAAQSVCITVLLLRGVQG</sequence>
<reference evidence="2 3" key="1">
    <citation type="submission" date="2021-05" db="EMBL/GenBank/DDBJ databases">
        <title>Description of Cellulomonas sp. DKR-3 sp. nov.</title>
        <authorList>
            <person name="Dahal R.H."/>
            <person name="Chaudhary D.K."/>
        </authorList>
    </citation>
    <scope>NUCLEOTIDE SEQUENCE [LARGE SCALE GENOMIC DNA]</scope>
    <source>
        <strain evidence="2 3">DKR-3</strain>
    </source>
</reference>
<proteinExistence type="predicted"/>
<accession>A0ABS5U236</accession>
<keyword evidence="1" id="KW-1133">Transmembrane helix</keyword>
<organism evidence="2 3">
    <name type="scientific">Cellulomonas fulva</name>
    <dbReference type="NCBI Taxonomy" id="2835530"/>
    <lineage>
        <taxon>Bacteria</taxon>
        <taxon>Bacillati</taxon>
        <taxon>Actinomycetota</taxon>
        <taxon>Actinomycetes</taxon>
        <taxon>Micrococcales</taxon>
        <taxon>Cellulomonadaceae</taxon>
        <taxon>Cellulomonas</taxon>
    </lineage>
</organism>
<gene>
    <name evidence="2" type="ORF">KIN34_14270</name>
</gene>
<protein>
    <submittedName>
        <fullName evidence="2">Uncharacterized protein</fullName>
    </submittedName>
</protein>
<comment type="caution">
    <text evidence="2">The sequence shown here is derived from an EMBL/GenBank/DDBJ whole genome shotgun (WGS) entry which is preliminary data.</text>
</comment>
<dbReference type="Proteomes" id="UP000722125">
    <property type="component" value="Unassembled WGS sequence"/>
</dbReference>